<accession>A0A2P2PRC7</accession>
<dbReference type="AlphaFoldDB" id="A0A2P2PRC7"/>
<dbReference type="EMBL" id="GGEC01076810">
    <property type="protein sequence ID" value="MBX57294.1"/>
    <property type="molecule type" value="Transcribed_RNA"/>
</dbReference>
<sequence>MILDNKSLLPTTLQIFWVKCQVYVRFGAPKLYEVSICNI</sequence>
<reference evidence="1" key="1">
    <citation type="submission" date="2018-02" db="EMBL/GenBank/DDBJ databases">
        <title>Rhizophora mucronata_Transcriptome.</title>
        <authorList>
            <person name="Meera S.P."/>
            <person name="Sreeshan A."/>
            <person name="Augustine A."/>
        </authorList>
    </citation>
    <scope>NUCLEOTIDE SEQUENCE</scope>
    <source>
        <tissue evidence="1">Leaf</tissue>
    </source>
</reference>
<evidence type="ECO:0000313" key="1">
    <source>
        <dbReference type="EMBL" id="MBX57294.1"/>
    </source>
</evidence>
<proteinExistence type="predicted"/>
<organism evidence="1">
    <name type="scientific">Rhizophora mucronata</name>
    <name type="common">Asiatic mangrove</name>
    <dbReference type="NCBI Taxonomy" id="61149"/>
    <lineage>
        <taxon>Eukaryota</taxon>
        <taxon>Viridiplantae</taxon>
        <taxon>Streptophyta</taxon>
        <taxon>Embryophyta</taxon>
        <taxon>Tracheophyta</taxon>
        <taxon>Spermatophyta</taxon>
        <taxon>Magnoliopsida</taxon>
        <taxon>eudicotyledons</taxon>
        <taxon>Gunneridae</taxon>
        <taxon>Pentapetalae</taxon>
        <taxon>rosids</taxon>
        <taxon>fabids</taxon>
        <taxon>Malpighiales</taxon>
        <taxon>Rhizophoraceae</taxon>
        <taxon>Rhizophora</taxon>
    </lineage>
</organism>
<name>A0A2P2PRC7_RHIMU</name>
<protein>
    <submittedName>
        <fullName evidence="1">Uncharacterized protein</fullName>
    </submittedName>
</protein>